<gene>
    <name evidence="1" type="ORF">LOK49_LG15G00864</name>
</gene>
<dbReference type="EMBL" id="CM045768">
    <property type="protein sequence ID" value="KAI7983517.1"/>
    <property type="molecule type" value="Genomic_DNA"/>
</dbReference>
<proteinExistence type="predicted"/>
<accession>A0ACC0F4B8</accession>
<comment type="caution">
    <text evidence="1">The sequence shown here is derived from an EMBL/GenBank/DDBJ whole genome shotgun (WGS) entry which is preliminary data.</text>
</comment>
<organism evidence="1 2">
    <name type="scientific">Camellia lanceoleosa</name>
    <dbReference type="NCBI Taxonomy" id="1840588"/>
    <lineage>
        <taxon>Eukaryota</taxon>
        <taxon>Viridiplantae</taxon>
        <taxon>Streptophyta</taxon>
        <taxon>Embryophyta</taxon>
        <taxon>Tracheophyta</taxon>
        <taxon>Spermatophyta</taxon>
        <taxon>Magnoliopsida</taxon>
        <taxon>eudicotyledons</taxon>
        <taxon>Gunneridae</taxon>
        <taxon>Pentapetalae</taxon>
        <taxon>asterids</taxon>
        <taxon>Ericales</taxon>
        <taxon>Theaceae</taxon>
        <taxon>Camellia</taxon>
    </lineage>
</organism>
<keyword evidence="2" id="KW-1185">Reference proteome</keyword>
<reference evidence="1 2" key="1">
    <citation type="journal article" date="2022" name="Plant J.">
        <title>Chromosome-level genome of Camellia lanceoleosa provides a valuable resource for understanding genome evolution and self-incompatibility.</title>
        <authorList>
            <person name="Gong W."/>
            <person name="Xiao S."/>
            <person name="Wang L."/>
            <person name="Liao Z."/>
            <person name="Chang Y."/>
            <person name="Mo W."/>
            <person name="Hu G."/>
            <person name="Li W."/>
            <person name="Zhao G."/>
            <person name="Zhu H."/>
            <person name="Hu X."/>
            <person name="Ji K."/>
            <person name="Xiang X."/>
            <person name="Song Q."/>
            <person name="Yuan D."/>
            <person name="Jin S."/>
            <person name="Zhang L."/>
        </authorList>
    </citation>
    <scope>NUCLEOTIDE SEQUENCE [LARGE SCALE GENOMIC DNA]</scope>
    <source>
        <strain evidence="1">SQ_2022a</strain>
    </source>
</reference>
<evidence type="ECO:0000313" key="2">
    <source>
        <dbReference type="Proteomes" id="UP001060215"/>
    </source>
</evidence>
<dbReference type="Proteomes" id="UP001060215">
    <property type="component" value="Chromosome 11"/>
</dbReference>
<name>A0ACC0F4B8_9ERIC</name>
<evidence type="ECO:0000313" key="1">
    <source>
        <dbReference type="EMBL" id="KAI7983517.1"/>
    </source>
</evidence>
<sequence>MSASKEIITSLSDNERKKMKNSDIEEAKDILEEEQSSPSSSPTVVATDQENVVTPIKKRGHLCISEDHDVNQNPIDASSESTSSSNIVKHPQSDFYPKWSSHKKKTSATSSTSLTKTPGKDFLFEQKLSNSDATEPFCLQLPKEKALAHFPSLQQSSDGRPSLKMGVLRFLDSHNRKWPMKFVYNPCSKSFRISAGWKAFVTAHKLRATDMIRFYKINRSCLQCYNRYLIDFEKGSGQNESKEAVETRMIRLFGKDIYEDCRSSDTNRSCIVVENEKTEPVKTKTIRLFGKDLHVECRRDKEVDSDRNGRDD</sequence>
<protein>
    <submittedName>
        <fullName evidence="1">AP2/ERF and B3 domain-containing transcription repressor RAV2</fullName>
    </submittedName>
</protein>